<feature type="domain" description="Reverse transcriptase Ty1/copia-type" evidence="2">
    <location>
        <begin position="57"/>
        <end position="210"/>
    </location>
</feature>
<comment type="caution">
    <text evidence="3">The sequence shown here is derived from an EMBL/GenBank/DDBJ whole genome shotgun (WGS) entry which is preliminary data.</text>
</comment>
<feature type="region of interest" description="Disordered" evidence="1">
    <location>
        <begin position="1"/>
        <end position="22"/>
    </location>
</feature>
<protein>
    <recommendedName>
        <fullName evidence="2">Reverse transcriptase Ty1/copia-type domain-containing protein</fullName>
    </recommendedName>
</protein>
<dbReference type="PANTHER" id="PTHR11439:SF455">
    <property type="entry name" value="RLK (RECEPTOR-LIKE PROTEIN KINASE) 8, PUTATIVE-RELATED"/>
    <property type="match status" value="1"/>
</dbReference>
<dbReference type="InterPro" id="IPR013103">
    <property type="entry name" value="RVT_2"/>
</dbReference>
<dbReference type="InterPro" id="IPR043502">
    <property type="entry name" value="DNA/RNA_pol_sf"/>
</dbReference>
<keyword evidence="4" id="KW-1185">Reference proteome</keyword>
<evidence type="ECO:0000256" key="1">
    <source>
        <dbReference type="SAM" id="MobiDB-lite"/>
    </source>
</evidence>
<organism evidence="3 4">
    <name type="scientific">Aristolochia fimbriata</name>
    <name type="common">White veined hardy Dutchman's pipe vine</name>
    <dbReference type="NCBI Taxonomy" id="158543"/>
    <lineage>
        <taxon>Eukaryota</taxon>
        <taxon>Viridiplantae</taxon>
        <taxon>Streptophyta</taxon>
        <taxon>Embryophyta</taxon>
        <taxon>Tracheophyta</taxon>
        <taxon>Spermatophyta</taxon>
        <taxon>Magnoliopsida</taxon>
        <taxon>Magnoliidae</taxon>
        <taxon>Piperales</taxon>
        <taxon>Aristolochiaceae</taxon>
        <taxon>Aristolochia</taxon>
    </lineage>
</organism>
<reference evidence="3 4" key="1">
    <citation type="submission" date="2021-07" db="EMBL/GenBank/DDBJ databases">
        <title>The Aristolochia fimbriata genome: insights into angiosperm evolution, floral development and chemical biosynthesis.</title>
        <authorList>
            <person name="Jiao Y."/>
        </authorList>
    </citation>
    <scope>NUCLEOTIDE SEQUENCE [LARGE SCALE GENOMIC DNA]</scope>
    <source>
        <strain evidence="3">IBCAS-2021</strain>
        <tissue evidence="3">Leaf</tissue>
    </source>
</reference>
<proteinExistence type="predicted"/>
<dbReference type="PANTHER" id="PTHR11439">
    <property type="entry name" value="GAG-POL-RELATED RETROTRANSPOSON"/>
    <property type="match status" value="1"/>
</dbReference>
<evidence type="ECO:0000313" key="4">
    <source>
        <dbReference type="Proteomes" id="UP000825729"/>
    </source>
</evidence>
<evidence type="ECO:0000313" key="3">
    <source>
        <dbReference type="EMBL" id="KAG9444931.1"/>
    </source>
</evidence>
<gene>
    <name evidence="3" type="ORF">H6P81_016271</name>
</gene>
<dbReference type="Proteomes" id="UP000825729">
    <property type="component" value="Unassembled WGS sequence"/>
</dbReference>
<dbReference type="AlphaFoldDB" id="A0AAV7EAX0"/>
<accession>A0AAV7EAX0</accession>
<name>A0AAV7EAX0_ARIFI</name>
<dbReference type="Pfam" id="PF07727">
    <property type="entry name" value="RVT_2"/>
    <property type="match status" value="1"/>
</dbReference>
<sequence length="369" mass="41470">MTTRSMTNSLPPHTFLTSKHTLPTHNPTSVPTCYSQAVKSSEWRTAMKEEFNVLLINHTWSLVSLPQGQRALGCKWVYQVKTKPDGSIDRNKAHLVAKGFNQREGHDYFETFSPVVKPVTIRMVLTLAVGRNWSIHQLDVNNVFLNGNLDEKVYMVQAPGFQDKTHPDAVCQLHKSLYRLKQSPRVWYQRLTSYLIDLGFALSKADFSLLVSSAKYIACLVANLQREFSIKDLGALHYFLGIEVTSLQSGLHLAHTKYTTDILSRLGLSEVKPLSTPIVTGSKLSKYEGTPLSDPSLYRGTIGALQYLTLTRPDIQYAVNQACQFQQNPTGIHWSAVKRILHYLKGTLNYGLVIHPSSDLGVDVYFDAD</sequence>
<evidence type="ECO:0000259" key="2">
    <source>
        <dbReference type="Pfam" id="PF07727"/>
    </source>
</evidence>
<dbReference type="SUPFAM" id="SSF56672">
    <property type="entry name" value="DNA/RNA polymerases"/>
    <property type="match status" value="1"/>
</dbReference>
<dbReference type="EMBL" id="JAINDJ010000006">
    <property type="protein sequence ID" value="KAG9444931.1"/>
    <property type="molecule type" value="Genomic_DNA"/>
</dbReference>